<organism evidence="1 2">
    <name type="scientific">Scopulibacillus darangshiensis</name>
    <dbReference type="NCBI Taxonomy" id="442528"/>
    <lineage>
        <taxon>Bacteria</taxon>
        <taxon>Bacillati</taxon>
        <taxon>Bacillota</taxon>
        <taxon>Bacilli</taxon>
        <taxon>Bacillales</taxon>
        <taxon>Sporolactobacillaceae</taxon>
        <taxon>Scopulibacillus</taxon>
    </lineage>
</organism>
<comment type="caution">
    <text evidence="1">The sequence shown here is derived from an EMBL/GenBank/DDBJ whole genome shotgun (WGS) entry which is preliminary data.</text>
</comment>
<evidence type="ECO:0000313" key="2">
    <source>
        <dbReference type="Proteomes" id="UP000295416"/>
    </source>
</evidence>
<evidence type="ECO:0000313" key="1">
    <source>
        <dbReference type="EMBL" id="TCP28876.1"/>
    </source>
</evidence>
<name>A0A4V2SMY3_9BACL</name>
<protein>
    <submittedName>
        <fullName evidence="1">Uncharacterized protein</fullName>
    </submittedName>
</protein>
<proteinExistence type="predicted"/>
<accession>A0A4V2SMY3</accession>
<gene>
    <name evidence="1" type="ORF">EV207_115113</name>
</gene>
<reference evidence="1 2" key="1">
    <citation type="submission" date="2019-03" db="EMBL/GenBank/DDBJ databases">
        <title>Genomic Encyclopedia of Type Strains, Phase IV (KMG-IV): sequencing the most valuable type-strain genomes for metagenomic binning, comparative biology and taxonomic classification.</title>
        <authorList>
            <person name="Goeker M."/>
        </authorList>
    </citation>
    <scope>NUCLEOTIDE SEQUENCE [LARGE SCALE GENOMIC DNA]</scope>
    <source>
        <strain evidence="1 2">DSM 19377</strain>
    </source>
</reference>
<dbReference type="EMBL" id="SLXK01000015">
    <property type="protein sequence ID" value="TCP28876.1"/>
    <property type="molecule type" value="Genomic_DNA"/>
</dbReference>
<keyword evidence="2" id="KW-1185">Reference proteome</keyword>
<dbReference type="AlphaFoldDB" id="A0A4V2SMY3"/>
<dbReference type="Proteomes" id="UP000295416">
    <property type="component" value="Unassembled WGS sequence"/>
</dbReference>
<sequence length="39" mass="4513">MKTMAGTFPEFLRLNKYLSEQVGIDENEQHIKKIIGMVC</sequence>